<dbReference type="Pfam" id="PF18994">
    <property type="entry name" value="Prophage_tailD1"/>
    <property type="match status" value="1"/>
</dbReference>
<dbReference type="Gene3D" id="2.60.120.260">
    <property type="entry name" value="Galactose-binding domain-like"/>
    <property type="match status" value="1"/>
</dbReference>
<proteinExistence type="predicted"/>
<accession>A0A2N7S665</accession>
<protein>
    <submittedName>
        <fullName evidence="3">Uncharacterized protein</fullName>
    </submittedName>
</protein>
<dbReference type="NCBIfam" id="TIGR01665">
    <property type="entry name" value="put_anti_recept"/>
    <property type="match status" value="1"/>
</dbReference>
<gene>
    <name evidence="3" type="ORF">CIK84_08820</name>
</gene>
<evidence type="ECO:0000313" key="4">
    <source>
        <dbReference type="Proteomes" id="UP000235739"/>
    </source>
</evidence>
<organism evidence="3 4">
    <name type="scientific">Glutamicibacter arilaitensis</name>
    <dbReference type="NCBI Taxonomy" id="256701"/>
    <lineage>
        <taxon>Bacteria</taxon>
        <taxon>Bacillati</taxon>
        <taxon>Actinomycetota</taxon>
        <taxon>Actinomycetes</taxon>
        <taxon>Micrococcales</taxon>
        <taxon>Micrococcaceae</taxon>
        <taxon>Glutamicibacter</taxon>
    </lineage>
</organism>
<comment type="caution">
    <text evidence="3">The sequence shown here is derived from an EMBL/GenBank/DDBJ whole genome shotgun (WGS) entry which is preliminary data.</text>
</comment>
<evidence type="ECO:0000259" key="1">
    <source>
        <dbReference type="Pfam" id="PF06605"/>
    </source>
</evidence>
<sequence length="895" mass="96392">MAEVRKWDSRFSWSGEIPATFPGLNPVALNRVLNFATGQYQDAINGARVWEYVSDASAGTYWGAWPGPMGDAMIVNGTNAAAEQGRVTLENFAGLWPSSGRLLVGLWAKQQYAQAFNPLLDTRATDPFVYLSTARTSGRPRQQLYSDTGALLLDAYEADPFALSTDYKFTGMLVDLDAKTSQVFTVSRPAHESWVGPVRSFTGTPNVGSSAGLDVFSLRHAGYYESGWFDEVLVAHPSASFSVTAFAEELARGTWAAGQAEAVADVLDVTDGRVAAGGSAVLETGVAPMAWSYQPSGSSAPAGATALLSSDGGSTWTSYDPLALPASFDGLMRWSVPMSAGGLFSGVTLTLPTSPAPELSPIGAAELSQGERQALPLDFTITGPRIWEIDGGGLVFGSVTDNLLTLSAGFEVGSGPVTVALVDEYGRRAVQSFTVTVEARSWGPPAPPEYPNAPLILHDDDGPQEVIADPLTAIITKEVNGEEALDFTIPANHKHAHLIENERVIEAAGDSWWVRKVTKERTGQQVRLEVYAEARFYELATAGQVDGREWKQVVAGTVMTAALAGTGWTVDVASVSTRRTYETENMNPLDLLRTVQEVHGGDLVFDNKNRRVSLVQQSGRDNGVAFFHERGLTESKRVADSTGLVTRIRPRNADGLGIEAVNGGVPYVEDFSYTAEVKEAVYNYKAGTSPLTMLDLAKAILAGRCRPKYSYEVTVSDLSSVTGAELDRFEVGDRVTVSDPEVGIEAVAQRIVKLEYNLVRPWKSALTLSAKLRETGSTSEAEDSTILDTGSQVPVFDLVPFNLLKNGRFDNGLGHWARNGVDVVPSKIGTGDYAARFTGSGERWIEQTVQPDNRDAFGFSMEVEANGPAGWVPDLLVEAVIEYEDGETETIELKF</sequence>
<feature type="domain" description="Prophage endopeptidase tail N-terminal" evidence="2">
    <location>
        <begin position="458"/>
        <end position="534"/>
    </location>
</feature>
<dbReference type="InterPro" id="IPR044051">
    <property type="entry name" value="Prophage_tail_N"/>
</dbReference>
<dbReference type="Pfam" id="PF06605">
    <property type="entry name" value="Prophage_tail"/>
    <property type="match status" value="1"/>
</dbReference>
<evidence type="ECO:0000313" key="3">
    <source>
        <dbReference type="EMBL" id="PMQ21614.1"/>
    </source>
</evidence>
<dbReference type="InterPro" id="IPR010572">
    <property type="entry name" value="Tail_dom"/>
</dbReference>
<dbReference type="EMBL" id="PNQX01000001">
    <property type="protein sequence ID" value="PMQ21614.1"/>
    <property type="molecule type" value="Genomic_DNA"/>
</dbReference>
<feature type="domain" description="Tail spike" evidence="1">
    <location>
        <begin position="536"/>
        <end position="778"/>
    </location>
</feature>
<dbReference type="AlphaFoldDB" id="A0A2N7S665"/>
<name>A0A2N7S665_9MICC</name>
<reference evidence="3 4" key="1">
    <citation type="journal article" date="2017" name="Elife">
        <title>Extensive horizontal gene transfer in cheese-associated bacteria.</title>
        <authorList>
            <person name="Bonham K.S."/>
            <person name="Wolfe B.E."/>
            <person name="Dutton R.J."/>
        </authorList>
    </citation>
    <scope>NUCLEOTIDE SEQUENCE [LARGE SCALE GENOMIC DNA]</scope>
    <source>
        <strain evidence="3 4">JB182</strain>
    </source>
</reference>
<dbReference type="RefSeq" id="WP_102598095.1">
    <property type="nucleotide sequence ID" value="NZ_JBQDJG010000011.1"/>
</dbReference>
<dbReference type="InterPro" id="IPR007119">
    <property type="entry name" value="Phage_tail_spike_N"/>
</dbReference>
<evidence type="ECO:0000259" key="2">
    <source>
        <dbReference type="Pfam" id="PF18994"/>
    </source>
</evidence>
<dbReference type="Proteomes" id="UP000235739">
    <property type="component" value="Unassembled WGS sequence"/>
</dbReference>